<name>A0A699Z2A9_HAELA</name>
<proteinExistence type="predicted"/>
<dbReference type="Proteomes" id="UP000485058">
    <property type="component" value="Unassembled WGS sequence"/>
</dbReference>
<reference evidence="1 2" key="1">
    <citation type="submission" date="2020-02" db="EMBL/GenBank/DDBJ databases">
        <title>Draft genome sequence of Haematococcus lacustris strain NIES-144.</title>
        <authorList>
            <person name="Morimoto D."/>
            <person name="Nakagawa S."/>
            <person name="Yoshida T."/>
            <person name="Sawayama S."/>
        </authorList>
    </citation>
    <scope>NUCLEOTIDE SEQUENCE [LARGE SCALE GENOMIC DNA]</scope>
    <source>
        <strain evidence="1 2">NIES-144</strain>
    </source>
</reference>
<comment type="caution">
    <text evidence="1">The sequence shown here is derived from an EMBL/GenBank/DDBJ whole genome shotgun (WGS) entry which is preliminary data.</text>
</comment>
<gene>
    <name evidence="1" type="ORF">HaLaN_12542</name>
</gene>
<sequence length="112" mass="12504">MLRSRVPHRSQDPLVLAIQTLPFFRPVDVAGDEPRLKQLKVLRLIFYNLPLTQALTGCVLTQALTGCVTSLSLGQTRREGRTDVESRFIVELCTSLHVCCHGAGRLFSRPIC</sequence>
<dbReference type="AlphaFoldDB" id="A0A699Z2A9"/>
<organism evidence="1 2">
    <name type="scientific">Haematococcus lacustris</name>
    <name type="common">Green alga</name>
    <name type="synonym">Haematococcus pluvialis</name>
    <dbReference type="NCBI Taxonomy" id="44745"/>
    <lineage>
        <taxon>Eukaryota</taxon>
        <taxon>Viridiplantae</taxon>
        <taxon>Chlorophyta</taxon>
        <taxon>core chlorophytes</taxon>
        <taxon>Chlorophyceae</taxon>
        <taxon>CS clade</taxon>
        <taxon>Chlamydomonadales</taxon>
        <taxon>Haematococcaceae</taxon>
        <taxon>Haematococcus</taxon>
    </lineage>
</organism>
<protein>
    <submittedName>
        <fullName evidence="1">Uncharacterized protein</fullName>
    </submittedName>
</protein>
<accession>A0A699Z2A9</accession>
<evidence type="ECO:0000313" key="1">
    <source>
        <dbReference type="EMBL" id="GFH16171.1"/>
    </source>
</evidence>
<evidence type="ECO:0000313" key="2">
    <source>
        <dbReference type="Proteomes" id="UP000485058"/>
    </source>
</evidence>
<dbReference type="EMBL" id="BLLF01000956">
    <property type="protein sequence ID" value="GFH16171.1"/>
    <property type="molecule type" value="Genomic_DNA"/>
</dbReference>
<keyword evidence="2" id="KW-1185">Reference proteome</keyword>